<keyword evidence="8 12" id="KW-1133">Transmembrane helix</keyword>
<evidence type="ECO:0000256" key="3">
    <source>
        <dbReference type="ARBA" id="ARBA00022475"/>
    </source>
</evidence>
<dbReference type="SUPFAM" id="SSF52058">
    <property type="entry name" value="L domain-like"/>
    <property type="match status" value="1"/>
</dbReference>
<proteinExistence type="inferred from homology"/>
<keyword evidence="9 12" id="KW-0472">Membrane</keyword>
<dbReference type="InterPro" id="IPR025875">
    <property type="entry name" value="Leu-rich_rpt_4"/>
</dbReference>
<evidence type="ECO:0000256" key="11">
    <source>
        <dbReference type="ARBA" id="ARBA00023180"/>
    </source>
</evidence>
<keyword evidence="11" id="KW-0325">Glycoprotein</keyword>
<evidence type="ECO:0000256" key="9">
    <source>
        <dbReference type="ARBA" id="ARBA00023136"/>
    </source>
</evidence>
<accession>A0AAU9RW35</accession>
<dbReference type="Pfam" id="PF13855">
    <property type="entry name" value="LRR_8"/>
    <property type="match status" value="1"/>
</dbReference>
<dbReference type="SUPFAM" id="SSF52047">
    <property type="entry name" value="RNI-like"/>
    <property type="match status" value="1"/>
</dbReference>
<name>A0AAU9RW35_THLAR</name>
<evidence type="ECO:0000256" key="1">
    <source>
        <dbReference type="ARBA" id="ARBA00004251"/>
    </source>
</evidence>
<evidence type="ECO:0000256" key="2">
    <source>
        <dbReference type="ARBA" id="ARBA00009592"/>
    </source>
</evidence>
<keyword evidence="3" id="KW-1003">Cell membrane</keyword>
<dbReference type="InterPro" id="IPR003591">
    <property type="entry name" value="Leu-rich_rpt_typical-subtyp"/>
</dbReference>
<feature type="transmembrane region" description="Helical" evidence="12">
    <location>
        <begin position="705"/>
        <end position="727"/>
    </location>
</feature>
<evidence type="ECO:0000256" key="13">
    <source>
        <dbReference type="SAM" id="SignalP"/>
    </source>
</evidence>
<evidence type="ECO:0000313" key="16">
    <source>
        <dbReference type="Proteomes" id="UP000836841"/>
    </source>
</evidence>
<dbReference type="FunFam" id="3.80.10.10:FF:000383">
    <property type="entry name" value="Leucine-rich repeat receptor protein kinase EMS1"/>
    <property type="match status" value="1"/>
</dbReference>
<evidence type="ECO:0000256" key="8">
    <source>
        <dbReference type="ARBA" id="ARBA00022989"/>
    </source>
</evidence>
<evidence type="ECO:0000256" key="12">
    <source>
        <dbReference type="SAM" id="Phobius"/>
    </source>
</evidence>
<comment type="subcellular location">
    <subcellularLocation>
        <location evidence="1">Cell membrane</location>
        <topology evidence="1">Single-pass type I membrane protein</topology>
    </subcellularLocation>
</comment>
<dbReference type="InterPro" id="IPR001611">
    <property type="entry name" value="Leu-rich_rpt"/>
</dbReference>
<reference evidence="15 16" key="1">
    <citation type="submission" date="2022-03" db="EMBL/GenBank/DDBJ databases">
        <authorList>
            <person name="Nunn A."/>
            <person name="Chopra R."/>
            <person name="Nunn A."/>
            <person name="Contreras Garrido A."/>
        </authorList>
    </citation>
    <scope>NUCLEOTIDE SEQUENCE [LARGE SCALE GENOMIC DNA]</scope>
</reference>
<dbReference type="PRINTS" id="PR00019">
    <property type="entry name" value="LEURICHRPT"/>
</dbReference>
<feature type="chain" id="PRO_5043347665" description="Leucine-rich repeat-containing N-terminal plant-type domain-containing protein" evidence="13">
    <location>
        <begin position="22"/>
        <end position="776"/>
    </location>
</feature>
<keyword evidence="5 12" id="KW-0812">Transmembrane</keyword>
<evidence type="ECO:0000256" key="7">
    <source>
        <dbReference type="ARBA" id="ARBA00022737"/>
    </source>
</evidence>
<keyword evidence="6 13" id="KW-0732">Signal</keyword>
<evidence type="ECO:0000256" key="5">
    <source>
        <dbReference type="ARBA" id="ARBA00022692"/>
    </source>
</evidence>
<organism evidence="15 16">
    <name type="scientific">Thlaspi arvense</name>
    <name type="common">Field penny-cress</name>
    <dbReference type="NCBI Taxonomy" id="13288"/>
    <lineage>
        <taxon>Eukaryota</taxon>
        <taxon>Viridiplantae</taxon>
        <taxon>Streptophyta</taxon>
        <taxon>Embryophyta</taxon>
        <taxon>Tracheophyta</taxon>
        <taxon>Spermatophyta</taxon>
        <taxon>Magnoliopsida</taxon>
        <taxon>eudicotyledons</taxon>
        <taxon>Gunneridae</taxon>
        <taxon>Pentapetalae</taxon>
        <taxon>rosids</taxon>
        <taxon>malvids</taxon>
        <taxon>Brassicales</taxon>
        <taxon>Brassicaceae</taxon>
        <taxon>Thlaspideae</taxon>
        <taxon>Thlaspi</taxon>
    </lineage>
</organism>
<feature type="domain" description="Leucine-rich repeat-containing N-terminal plant-type" evidence="14">
    <location>
        <begin position="30"/>
        <end position="68"/>
    </location>
</feature>
<sequence length="776" mass="86394">MNPLIWLLLFSIAYFNLTVCGADTGIVCSEKEKQALLHFKQGLTDPSGRLSSWNVKTDCCSWMGVQCDNLTGQVIELRLTNPNNFYGNYGNMSMLGGGISSALLELESLSYLDLSGNNFGGTPIPSFLGFMKSLKHLDLRKASFGGLIPHQLGNLSGILYLDMGYNDALYVDNLSWVANLHNLEFLDLISINIQGKWIQAVSMLPSLSELYLSECRLQSMVPSLGLSFLDLSYDSIYGEVPDMLAQLEYLQYLDLSNNKLTGPFPKALGNLSSLWRLAIGNNQLNGTLPMSTGLPSNLKVLDFSSNHFEEIVSELNFATLTKLTFVDISFNSLFFNVNASWIPPFQLEAFVSVSNKMGPSFPAWLRTQKSLGTLTISNSEISDIVPDWFWDWASSMGYWSEIDLSQNNIGGSLSHVLLNSTYVDLSSNNFTGQPPQFSSNVVMYNVANNALSGNISSFLCRASYWENNVMILDMENNLMTGKLPGCWMYWSSLTHLNLGLIDLGENKFTGVIPSWIGDMTLLALRLTSNKFTGHIPPQICRLSYMVILDLSNNKLVGSIPKCLNNMSDMATGNGPPFQTYAYGYAYYEGQLELISKGAKLEYKIEHIPENVGNMVNLESLDLSNNNLTGEIPESMTRLTFLGVLDLSNNNLWGKIPTSTQLQGFNETCFAGNAELCGLPLSKRCTNQSQGGIPVVDVVEESEILWFYKGMWPGFAAGFFGVCASLFFNRTWRHAYFLFLDRVKDWIYVTTVIKMKQVGRMLKRLTGVDRKLPSSTR</sequence>
<keyword evidence="4" id="KW-0433">Leucine-rich repeat</keyword>
<evidence type="ECO:0000256" key="10">
    <source>
        <dbReference type="ARBA" id="ARBA00023170"/>
    </source>
</evidence>
<keyword evidence="10" id="KW-0675">Receptor</keyword>
<dbReference type="PANTHER" id="PTHR48063:SF98">
    <property type="entry name" value="LRR RECEPTOR-LIKE SERINE_THREONINE-PROTEIN KINASE FLS2"/>
    <property type="match status" value="1"/>
</dbReference>
<dbReference type="Proteomes" id="UP000836841">
    <property type="component" value="Unassembled WGS sequence"/>
</dbReference>
<dbReference type="Pfam" id="PF08263">
    <property type="entry name" value="LRRNT_2"/>
    <property type="match status" value="1"/>
</dbReference>
<comment type="caution">
    <text evidence="15">The sequence shown here is derived from an EMBL/GenBank/DDBJ whole genome shotgun (WGS) entry which is preliminary data.</text>
</comment>
<evidence type="ECO:0000313" key="15">
    <source>
        <dbReference type="EMBL" id="CAH2049703.1"/>
    </source>
</evidence>
<dbReference type="Pfam" id="PF12799">
    <property type="entry name" value="LRR_4"/>
    <property type="match status" value="1"/>
</dbReference>
<dbReference type="AlphaFoldDB" id="A0AAU9RW35"/>
<dbReference type="PROSITE" id="PS51450">
    <property type="entry name" value="LRR"/>
    <property type="match status" value="1"/>
</dbReference>
<keyword evidence="16" id="KW-1185">Reference proteome</keyword>
<dbReference type="SMART" id="SM00369">
    <property type="entry name" value="LRR_TYP"/>
    <property type="match status" value="5"/>
</dbReference>
<feature type="signal peptide" evidence="13">
    <location>
        <begin position="1"/>
        <end position="21"/>
    </location>
</feature>
<dbReference type="EMBL" id="CAJVSB020000314">
    <property type="protein sequence ID" value="CAH2049703.1"/>
    <property type="molecule type" value="Genomic_DNA"/>
</dbReference>
<gene>
    <name evidence="15" type="ORF">TAV2_LOCUS8363</name>
</gene>
<dbReference type="InterPro" id="IPR032675">
    <property type="entry name" value="LRR_dom_sf"/>
</dbReference>
<dbReference type="InterPro" id="IPR013210">
    <property type="entry name" value="LRR_N_plant-typ"/>
</dbReference>
<keyword evidence="7" id="KW-0677">Repeat</keyword>
<dbReference type="PANTHER" id="PTHR48063">
    <property type="entry name" value="LRR RECEPTOR-LIKE KINASE"/>
    <property type="match status" value="1"/>
</dbReference>
<evidence type="ECO:0000259" key="14">
    <source>
        <dbReference type="Pfam" id="PF08263"/>
    </source>
</evidence>
<dbReference type="GO" id="GO:0005886">
    <property type="term" value="C:plasma membrane"/>
    <property type="evidence" value="ECO:0007669"/>
    <property type="project" value="UniProtKB-SubCell"/>
</dbReference>
<comment type="similarity">
    <text evidence="2">Belongs to the RLP family.</text>
</comment>
<dbReference type="Pfam" id="PF00560">
    <property type="entry name" value="LRR_1"/>
    <property type="match status" value="2"/>
</dbReference>
<dbReference type="Gene3D" id="3.80.10.10">
    <property type="entry name" value="Ribonuclease Inhibitor"/>
    <property type="match status" value="4"/>
</dbReference>
<evidence type="ECO:0000256" key="4">
    <source>
        <dbReference type="ARBA" id="ARBA00022614"/>
    </source>
</evidence>
<evidence type="ECO:0000256" key="6">
    <source>
        <dbReference type="ARBA" id="ARBA00022729"/>
    </source>
</evidence>
<protein>
    <recommendedName>
        <fullName evidence="14">Leucine-rich repeat-containing N-terminal plant-type domain-containing protein</fullName>
    </recommendedName>
</protein>
<dbReference type="InterPro" id="IPR046956">
    <property type="entry name" value="RLP23-like"/>
</dbReference>